<dbReference type="SMART" id="SM00557">
    <property type="entry name" value="IG_FLMN"/>
    <property type="match status" value="1"/>
</dbReference>
<evidence type="ECO:0008006" key="13">
    <source>
        <dbReference type="Google" id="ProtNLM"/>
    </source>
</evidence>
<dbReference type="EMBL" id="JASPKZ010002301">
    <property type="protein sequence ID" value="KAJ9595962.1"/>
    <property type="molecule type" value="Genomic_DNA"/>
</dbReference>
<dbReference type="GO" id="GO:0061630">
    <property type="term" value="F:ubiquitin protein ligase activity"/>
    <property type="evidence" value="ECO:0007669"/>
    <property type="project" value="TreeGrafter"/>
</dbReference>
<feature type="domain" description="B box-type" evidence="10">
    <location>
        <begin position="179"/>
        <end position="220"/>
    </location>
</feature>
<dbReference type="PANTHER" id="PTHR25462">
    <property type="entry name" value="BONUS, ISOFORM C-RELATED"/>
    <property type="match status" value="1"/>
</dbReference>
<evidence type="ECO:0000313" key="11">
    <source>
        <dbReference type="EMBL" id="KAJ9595962.1"/>
    </source>
</evidence>
<dbReference type="SUPFAM" id="SSF57845">
    <property type="entry name" value="B-box zinc-binding domain"/>
    <property type="match status" value="1"/>
</dbReference>
<dbReference type="Pfam" id="PF00643">
    <property type="entry name" value="zf-B_box"/>
    <property type="match status" value="1"/>
</dbReference>
<dbReference type="InterPro" id="IPR018957">
    <property type="entry name" value="Znf_C3HC4_RING-type"/>
</dbReference>
<dbReference type="Pfam" id="PF00097">
    <property type="entry name" value="zf-C3HC4"/>
    <property type="match status" value="1"/>
</dbReference>
<dbReference type="AlphaFoldDB" id="A0AAD8ENE2"/>
<feature type="domain" description="RING-type" evidence="9">
    <location>
        <begin position="51"/>
        <end position="88"/>
    </location>
</feature>
<dbReference type="InterPro" id="IPR003649">
    <property type="entry name" value="Bbox_C"/>
</dbReference>
<keyword evidence="4 6" id="KW-0863">Zinc-finger</keyword>
<dbReference type="SMART" id="SM00336">
    <property type="entry name" value="BBOX"/>
    <property type="match status" value="1"/>
</dbReference>
<evidence type="ECO:0000256" key="3">
    <source>
        <dbReference type="ARBA" id="ARBA00022737"/>
    </source>
</evidence>
<evidence type="ECO:0000256" key="4">
    <source>
        <dbReference type="ARBA" id="ARBA00022771"/>
    </source>
</evidence>
<evidence type="ECO:0000256" key="8">
    <source>
        <dbReference type="SAM" id="Coils"/>
    </source>
</evidence>
<dbReference type="InterPro" id="IPR047153">
    <property type="entry name" value="TRIM45/56/19-like"/>
</dbReference>
<dbReference type="InterPro" id="IPR000315">
    <property type="entry name" value="Znf_B-box"/>
</dbReference>
<protein>
    <recommendedName>
        <fullName evidence="13">Tripartite motif-containing protein 45</fullName>
    </recommendedName>
</protein>
<comment type="caution">
    <text evidence="11">The sequence shown here is derived from an EMBL/GenBank/DDBJ whole genome shotgun (WGS) entry which is preliminary data.</text>
</comment>
<dbReference type="InterPro" id="IPR001298">
    <property type="entry name" value="Filamin/ABP280_rpt"/>
</dbReference>
<evidence type="ECO:0000259" key="10">
    <source>
        <dbReference type="PROSITE" id="PS50119"/>
    </source>
</evidence>
<dbReference type="Gene3D" id="3.30.40.10">
    <property type="entry name" value="Zinc/RING finger domain, C3HC4 (zinc finger)"/>
    <property type="match status" value="1"/>
</dbReference>
<dbReference type="GO" id="GO:0008270">
    <property type="term" value="F:zinc ion binding"/>
    <property type="evidence" value="ECO:0007669"/>
    <property type="project" value="UniProtKB-KW"/>
</dbReference>
<feature type="coiled-coil region" evidence="8">
    <location>
        <begin position="249"/>
        <end position="308"/>
    </location>
</feature>
<dbReference type="InterPro" id="IPR017907">
    <property type="entry name" value="Znf_RING_CS"/>
</dbReference>
<dbReference type="Pfam" id="PF00630">
    <property type="entry name" value="Filamin"/>
    <property type="match status" value="1"/>
</dbReference>
<name>A0AAD8ENE2_DIPPU</name>
<dbReference type="InterPro" id="IPR001841">
    <property type="entry name" value="Znf_RING"/>
</dbReference>
<keyword evidence="3" id="KW-0677">Repeat</keyword>
<dbReference type="InterPro" id="IPR013783">
    <property type="entry name" value="Ig-like_fold"/>
</dbReference>
<dbReference type="PROSITE" id="PS50119">
    <property type="entry name" value="ZF_BBOX"/>
    <property type="match status" value="1"/>
</dbReference>
<dbReference type="InterPro" id="IPR017868">
    <property type="entry name" value="Filamin/ABP280_repeat-like"/>
</dbReference>
<dbReference type="Gene3D" id="2.60.40.10">
    <property type="entry name" value="Immunoglobulins"/>
    <property type="match status" value="1"/>
</dbReference>
<evidence type="ECO:0000256" key="1">
    <source>
        <dbReference type="ARBA" id="ARBA00008518"/>
    </source>
</evidence>
<reference evidence="11" key="2">
    <citation type="submission" date="2023-05" db="EMBL/GenBank/DDBJ databases">
        <authorList>
            <person name="Fouks B."/>
        </authorList>
    </citation>
    <scope>NUCLEOTIDE SEQUENCE</scope>
    <source>
        <strain evidence="11">Stay&amp;Tobe</strain>
        <tissue evidence="11">Testes</tissue>
    </source>
</reference>
<evidence type="ECO:0000259" key="9">
    <source>
        <dbReference type="PROSITE" id="PS50089"/>
    </source>
</evidence>
<dbReference type="InterPro" id="IPR014756">
    <property type="entry name" value="Ig_E-set"/>
</dbReference>
<keyword evidence="12" id="KW-1185">Reference proteome</keyword>
<gene>
    <name evidence="11" type="ORF">L9F63_012855</name>
</gene>
<evidence type="ECO:0000256" key="5">
    <source>
        <dbReference type="ARBA" id="ARBA00022833"/>
    </source>
</evidence>
<evidence type="ECO:0000256" key="2">
    <source>
        <dbReference type="ARBA" id="ARBA00022723"/>
    </source>
</evidence>
<evidence type="ECO:0000313" key="12">
    <source>
        <dbReference type="Proteomes" id="UP001233999"/>
    </source>
</evidence>
<dbReference type="SMART" id="SM00502">
    <property type="entry name" value="BBC"/>
    <property type="match status" value="1"/>
</dbReference>
<dbReference type="PANTHER" id="PTHR25462:SF291">
    <property type="entry name" value="E3 UBIQUITIN-PROTEIN LIGASE TRIM45"/>
    <property type="match status" value="1"/>
</dbReference>
<proteinExistence type="inferred from homology"/>
<comment type="similarity">
    <text evidence="1">Belongs to the TRIM/RBCC family.</text>
</comment>
<dbReference type="SMART" id="SM00184">
    <property type="entry name" value="RING"/>
    <property type="match status" value="1"/>
</dbReference>
<reference evidence="11" key="1">
    <citation type="journal article" date="2023" name="IScience">
        <title>Live-bearing cockroach genome reveals convergent evolutionary mechanisms linked to viviparity in insects and beyond.</title>
        <authorList>
            <person name="Fouks B."/>
            <person name="Harrison M.C."/>
            <person name="Mikhailova A.A."/>
            <person name="Marchal E."/>
            <person name="English S."/>
            <person name="Carruthers M."/>
            <person name="Jennings E.C."/>
            <person name="Chiamaka E.L."/>
            <person name="Frigard R.A."/>
            <person name="Pippel M."/>
            <person name="Attardo G.M."/>
            <person name="Benoit J.B."/>
            <person name="Bornberg-Bauer E."/>
            <person name="Tobe S.S."/>
        </authorList>
    </citation>
    <scope>NUCLEOTIDE SEQUENCE</scope>
    <source>
        <strain evidence="11">Stay&amp;Tobe</strain>
    </source>
</reference>
<dbReference type="Proteomes" id="UP001233999">
    <property type="component" value="Unassembled WGS sequence"/>
</dbReference>
<dbReference type="Gene3D" id="3.30.160.60">
    <property type="entry name" value="Classic Zinc Finger"/>
    <property type="match status" value="1"/>
</dbReference>
<sequence length="567" mass="63715">MEVDHVTYIFGSFSRRRQHHHDVAAPKRHTNRGSNNSQYECELCEDEIFVCSLCEQQYNEPRGVPCLHTFCTPCLQQLEKEGLCCPTCGNKTILPPGGVTALPPHYILQHHMVLDTLNKQTTTVLCDLCSNHSTNVFSCVLCGHSSCTTRRGTLRQRSTASHEVLELHEARQRGITQVARQAMCPTHPDLELQLFCAPCGQVVCRQCCQLTHRGHPCDPASRAAQTFSRSLRECLERTRPLADEAVVSLDTLRQLVQNIQERCSEVQQQVDQYIDSYIAALEEHRRHLQQQVQEAREAKLRAVHIQQEELQRHSEDTRTAICFAQQLLTEASDIELLSLVTPVLRRLEWCCSSTNLLEPHVSECLQFVPSENREKVNQHTVYGVITTQTISPAHCNLSGLHSLQDVRQQQKVETVLVTRDADKQPLCHGGEKVTAELRYRDTSRRKIPVQLTDRRDGTYLISFVPDTAGNLSLFVSVQEKPIQGSPFHVCVRTMRPHQGTFHCCSFCSSGGNKDAACGCGGKMPGGYRGCGHGHAGHPGRRHWSCCGNILHNSECGRPNSSLYQFTL</sequence>
<dbReference type="PROSITE" id="PS00518">
    <property type="entry name" value="ZF_RING_1"/>
    <property type="match status" value="1"/>
</dbReference>
<evidence type="ECO:0000256" key="6">
    <source>
        <dbReference type="PROSITE-ProRule" id="PRU00024"/>
    </source>
</evidence>
<dbReference type="SUPFAM" id="SSF57850">
    <property type="entry name" value="RING/U-box"/>
    <property type="match status" value="1"/>
</dbReference>
<keyword evidence="5" id="KW-0862">Zinc</keyword>
<evidence type="ECO:0000256" key="7">
    <source>
        <dbReference type="PROSITE-ProRule" id="PRU00087"/>
    </source>
</evidence>
<organism evidence="11 12">
    <name type="scientific">Diploptera punctata</name>
    <name type="common">Pacific beetle cockroach</name>
    <dbReference type="NCBI Taxonomy" id="6984"/>
    <lineage>
        <taxon>Eukaryota</taxon>
        <taxon>Metazoa</taxon>
        <taxon>Ecdysozoa</taxon>
        <taxon>Arthropoda</taxon>
        <taxon>Hexapoda</taxon>
        <taxon>Insecta</taxon>
        <taxon>Pterygota</taxon>
        <taxon>Neoptera</taxon>
        <taxon>Polyneoptera</taxon>
        <taxon>Dictyoptera</taxon>
        <taxon>Blattodea</taxon>
        <taxon>Blaberoidea</taxon>
        <taxon>Blaberidae</taxon>
        <taxon>Diplopterinae</taxon>
        <taxon>Diploptera</taxon>
    </lineage>
</organism>
<dbReference type="GO" id="GO:0005654">
    <property type="term" value="C:nucleoplasm"/>
    <property type="evidence" value="ECO:0007669"/>
    <property type="project" value="TreeGrafter"/>
</dbReference>
<dbReference type="SUPFAM" id="SSF81296">
    <property type="entry name" value="E set domains"/>
    <property type="match status" value="1"/>
</dbReference>
<dbReference type="PROSITE" id="PS50089">
    <property type="entry name" value="ZF_RING_2"/>
    <property type="match status" value="1"/>
</dbReference>
<dbReference type="InterPro" id="IPR013083">
    <property type="entry name" value="Znf_RING/FYVE/PHD"/>
</dbReference>
<dbReference type="PROSITE" id="PS50194">
    <property type="entry name" value="FILAMIN_REPEAT"/>
    <property type="match status" value="1"/>
</dbReference>
<accession>A0AAD8ENE2</accession>
<keyword evidence="8" id="KW-0175">Coiled coil</keyword>
<feature type="repeat" description="Filamin" evidence="7">
    <location>
        <begin position="436"/>
        <end position="491"/>
    </location>
</feature>
<keyword evidence="2" id="KW-0479">Metal-binding</keyword>